<proteinExistence type="predicted"/>
<evidence type="ECO:0000313" key="3">
    <source>
        <dbReference type="Proteomes" id="UP000593573"/>
    </source>
</evidence>
<dbReference type="EMBL" id="JABFAB010000013">
    <property type="protein sequence ID" value="MBA0667412.1"/>
    <property type="molecule type" value="Genomic_DNA"/>
</dbReference>
<protein>
    <submittedName>
        <fullName evidence="2">Uncharacterized protein</fullName>
    </submittedName>
</protein>
<evidence type="ECO:0000313" key="2">
    <source>
        <dbReference type="EMBL" id="MBA0667412.1"/>
    </source>
</evidence>
<dbReference type="Proteomes" id="UP000593573">
    <property type="component" value="Unassembled WGS sequence"/>
</dbReference>
<organism evidence="2 3">
    <name type="scientific">Gossypium klotzschianum</name>
    <dbReference type="NCBI Taxonomy" id="34286"/>
    <lineage>
        <taxon>Eukaryota</taxon>
        <taxon>Viridiplantae</taxon>
        <taxon>Streptophyta</taxon>
        <taxon>Embryophyta</taxon>
        <taxon>Tracheophyta</taxon>
        <taxon>Spermatophyta</taxon>
        <taxon>Magnoliopsida</taxon>
        <taxon>eudicotyledons</taxon>
        <taxon>Gunneridae</taxon>
        <taxon>Pentapetalae</taxon>
        <taxon>rosids</taxon>
        <taxon>malvids</taxon>
        <taxon>Malvales</taxon>
        <taxon>Malvaceae</taxon>
        <taxon>Malvoideae</taxon>
        <taxon>Gossypium</taxon>
    </lineage>
</organism>
<keyword evidence="3" id="KW-1185">Reference proteome</keyword>
<gene>
    <name evidence="2" type="ORF">Goklo_000501</name>
</gene>
<accession>A0A7J8VXV0</accession>
<keyword evidence="1" id="KW-0472">Membrane</keyword>
<keyword evidence="1" id="KW-0812">Transmembrane</keyword>
<dbReference type="OrthoDB" id="999201at2759"/>
<dbReference type="AlphaFoldDB" id="A0A7J8VXV0"/>
<evidence type="ECO:0000256" key="1">
    <source>
        <dbReference type="SAM" id="Phobius"/>
    </source>
</evidence>
<sequence>MIRKDLLLWFVAMEIVQIKYLFGLLVSLLILDALNMSLKERCCLQ</sequence>
<name>A0A7J8VXV0_9ROSI</name>
<comment type="caution">
    <text evidence="2">The sequence shown here is derived from an EMBL/GenBank/DDBJ whole genome shotgun (WGS) entry which is preliminary data.</text>
</comment>
<keyword evidence="1" id="KW-1133">Transmembrane helix</keyword>
<reference evidence="2 3" key="1">
    <citation type="journal article" date="2019" name="Genome Biol. Evol.">
        <title>Insights into the evolution of the New World diploid cottons (Gossypium, subgenus Houzingenia) based on genome sequencing.</title>
        <authorList>
            <person name="Grover C.E."/>
            <person name="Arick M.A. 2nd"/>
            <person name="Thrash A."/>
            <person name="Conover J.L."/>
            <person name="Sanders W.S."/>
            <person name="Peterson D.G."/>
            <person name="Frelichowski J.E."/>
            <person name="Scheffler J.A."/>
            <person name="Scheffler B.E."/>
            <person name="Wendel J.F."/>
        </authorList>
    </citation>
    <scope>NUCLEOTIDE SEQUENCE [LARGE SCALE GENOMIC DNA]</scope>
    <source>
        <strain evidence="2">57</strain>
        <tissue evidence="2">Leaf</tissue>
    </source>
</reference>
<feature type="transmembrane region" description="Helical" evidence="1">
    <location>
        <begin position="6"/>
        <end position="31"/>
    </location>
</feature>